<keyword evidence="2" id="KW-0479">Metal-binding</keyword>
<dbReference type="CDD" id="cd05651">
    <property type="entry name" value="M20_ArgE_DapE-like"/>
    <property type="match status" value="1"/>
</dbReference>
<dbReference type="Gene3D" id="3.40.630.10">
    <property type="entry name" value="Zn peptidases"/>
    <property type="match status" value="1"/>
</dbReference>
<reference evidence="8" key="1">
    <citation type="submission" date="2016-04" db="EMBL/GenBank/DDBJ databases">
        <title>Draft genome sequence of Paludibacter jiangxiensis strain NM7.</title>
        <authorList>
            <person name="Qiu Y."/>
            <person name="Matsuura N."/>
            <person name="Ohashi A."/>
            <person name="Tourlousse M.D."/>
            <person name="Sekiguchi Y."/>
        </authorList>
    </citation>
    <scope>NUCLEOTIDE SEQUENCE [LARGE SCALE GENOMIC DNA]</scope>
    <source>
        <strain evidence="8">NM7</strain>
    </source>
</reference>
<evidence type="ECO:0000313" key="8">
    <source>
        <dbReference type="Proteomes" id="UP000076586"/>
    </source>
</evidence>
<dbReference type="InterPro" id="IPR036264">
    <property type="entry name" value="Bact_exopeptidase_dim_dom"/>
</dbReference>
<reference evidence="8" key="2">
    <citation type="journal article" date="2017" name="Genome Announc.">
        <title>Draft genome sequence of Paludibacter jiangxiensis NM7(T), a propionate-producing fermentative bacterium.</title>
        <authorList>
            <person name="Qiu Y.-L."/>
            <person name="Tourlousse D.M."/>
            <person name="Matsuura N."/>
            <person name="Ohashi A."/>
            <person name="Sekiguchi Y."/>
        </authorList>
    </citation>
    <scope>NUCLEOTIDE SEQUENCE [LARGE SCALE GENOMIC DNA]</scope>
    <source>
        <strain evidence="8">NM7</strain>
    </source>
</reference>
<name>A0A170YJR2_9BACT</name>
<keyword evidence="3" id="KW-0378">Hydrolase</keyword>
<dbReference type="Proteomes" id="UP000076586">
    <property type="component" value="Unassembled WGS sequence"/>
</dbReference>
<dbReference type="OrthoDB" id="9792335at2"/>
<keyword evidence="5" id="KW-0170">Cobalt</keyword>
<dbReference type="SUPFAM" id="SSF53187">
    <property type="entry name" value="Zn-dependent exopeptidases"/>
    <property type="match status" value="1"/>
</dbReference>
<dbReference type="PROSITE" id="PS00758">
    <property type="entry name" value="ARGE_DAPE_CPG2_1"/>
    <property type="match status" value="1"/>
</dbReference>
<dbReference type="GO" id="GO:0006526">
    <property type="term" value="P:L-arginine biosynthetic process"/>
    <property type="evidence" value="ECO:0007669"/>
    <property type="project" value="TreeGrafter"/>
</dbReference>
<dbReference type="RefSeq" id="WP_068701586.1">
    <property type="nucleotide sequence ID" value="NZ_BDCR01000001.1"/>
</dbReference>
<dbReference type="PANTHER" id="PTHR43808:SF31">
    <property type="entry name" value="N-ACETYL-L-CITRULLINE DEACETYLASE"/>
    <property type="match status" value="1"/>
</dbReference>
<dbReference type="GO" id="GO:0008777">
    <property type="term" value="F:acetylornithine deacetylase activity"/>
    <property type="evidence" value="ECO:0007669"/>
    <property type="project" value="TreeGrafter"/>
</dbReference>
<dbReference type="Pfam" id="PF07687">
    <property type="entry name" value="M20_dimer"/>
    <property type="match status" value="1"/>
</dbReference>
<evidence type="ECO:0000256" key="1">
    <source>
        <dbReference type="ARBA" id="ARBA00001947"/>
    </source>
</evidence>
<proteinExistence type="predicted"/>
<dbReference type="SUPFAM" id="SSF55031">
    <property type="entry name" value="Bacterial exopeptidase dimerisation domain"/>
    <property type="match status" value="1"/>
</dbReference>
<evidence type="ECO:0000259" key="6">
    <source>
        <dbReference type="Pfam" id="PF07687"/>
    </source>
</evidence>
<sequence length="364" mass="39795">MPEISSFHFPSADGDSAIGLLAAMIEIPSLSREENAVADYLEHWIESCGYSVNRTGNNVWLMAPGYDAEKPTILLNSHIDTVKPNAGWQRNPFKATFEGDKLYGLGSNDAGASVVSLLHTYFELVAKEQPYNLIFAATAEEEVSGTNGITSLLPLLPPIDFAVVGEPTEMNVAVAEKGLMVLDCVVYGQAGHAAHETGVNAIYEALPDIEWFRNHQFEKVSEWLGKVRMSVTMINAGTQHNVIPDRCSFVVDIRSNDCYSNLELLDEIKEAVSCEVTPRSTRLGSSHIPLTHPAVSKAIQMGRKCYGSPTLSDMAVMPFPAIKMGPGHTTRSHKADEFIYKHEITDGIAQYVELLAGLNLKEGI</sequence>
<dbReference type="InterPro" id="IPR001261">
    <property type="entry name" value="ArgE/DapE_CS"/>
</dbReference>
<dbReference type="STRING" id="681398.PJIAN_1445"/>
<protein>
    <submittedName>
        <fullName evidence="7">Acetylornithine deacetylase</fullName>
    </submittedName>
</protein>
<organism evidence="7 8">
    <name type="scientific">Paludibacter jiangxiensis</name>
    <dbReference type="NCBI Taxonomy" id="681398"/>
    <lineage>
        <taxon>Bacteria</taxon>
        <taxon>Pseudomonadati</taxon>
        <taxon>Bacteroidota</taxon>
        <taxon>Bacteroidia</taxon>
        <taxon>Bacteroidales</taxon>
        <taxon>Paludibacteraceae</taxon>
        <taxon>Paludibacter</taxon>
    </lineage>
</organism>
<dbReference type="EMBL" id="BDCR01000001">
    <property type="protein sequence ID" value="GAT61859.1"/>
    <property type="molecule type" value="Genomic_DNA"/>
</dbReference>
<dbReference type="Pfam" id="PF01546">
    <property type="entry name" value="Peptidase_M20"/>
    <property type="match status" value="1"/>
</dbReference>
<dbReference type="Gene3D" id="3.30.70.360">
    <property type="match status" value="1"/>
</dbReference>
<evidence type="ECO:0000256" key="2">
    <source>
        <dbReference type="ARBA" id="ARBA00022723"/>
    </source>
</evidence>
<dbReference type="AlphaFoldDB" id="A0A170YJR2"/>
<dbReference type="InterPro" id="IPR002933">
    <property type="entry name" value="Peptidase_M20"/>
</dbReference>
<comment type="caution">
    <text evidence="7">The sequence shown here is derived from an EMBL/GenBank/DDBJ whole genome shotgun (WGS) entry which is preliminary data.</text>
</comment>
<evidence type="ECO:0000256" key="4">
    <source>
        <dbReference type="ARBA" id="ARBA00022833"/>
    </source>
</evidence>
<dbReference type="InterPro" id="IPR011650">
    <property type="entry name" value="Peptidase_M20_dimer"/>
</dbReference>
<comment type="cofactor">
    <cofactor evidence="1">
        <name>Zn(2+)</name>
        <dbReference type="ChEBI" id="CHEBI:29105"/>
    </cofactor>
</comment>
<dbReference type="InterPro" id="IPR050072">
    <property type="entry name" value="Peptidase_M20A"/>
</dbReference>
<dbReference type="GO" id="GO:0046872">
    <property type="term" value="F:metal ion binding"/>
    <property type="evidence" value="ECO:0007669"/>
    <property type="project" value="UniProtKB-KW"/>
</dbReference>
<evidence type="ECO:0000313" key="7">
    <source>
        <dbReference type="EMBL" id="GAT61859.1"/>
    </source>
</evidence>
<accession>A0A170YJR2</accession>
<keyword evidence="8" id="KW-1185">Reference proteome</keyword>
<evidence type="ECO:0000256" key="3">
    <source>
        <dbReference type="ARBA" id="ARBA00022801"/>
    </source>
</evidence>
<keyword evidence="4" id="KW-0862">Zinc</keyword>
<evidence type="ECO:0000256" key="5">
    <source>
        <dbReference type="ARBA" id="ARBA00023285"/>
    </source>
</evidence>
<dbReference type="PANTHER" id="PTHR43808">
    <property type="entry name" value="ACETYLORNITHINE DEACETYLASE"/>
    <property type="match status" value="1"/>
</dbReference>
<gene>
    <name evidence="7" type="ORF">PJIAN_1445</name>
</gene>
<feature type="domain" description="Peptidase M20 dimerisation" evidence="6">
    <location>
        <begin position="174"/>
        <end position="273"/>
    </location>
</feature>